<comment type="cofactor">
    <cofactor evidence="1">
        <name>thiamine diphosphate</name>
        <dbReference type="ChEBI" id="CHEBI:58937"/>
    </cofactor>
</comment>
<dbReference type="PANTHER" id="PTHR23152">
    <property type="entry name" value="2-OXOGLUTARATE DEHYDROGENASE"/>
    <property type="match status" value="1"/>
</dbReference>
<dbReference type="InterPro" id="IPR001017">
    <property type="entry name" value="DH_E1"/>
</dbReference>
<dbReference type="InterPro" id="IPR011603">
    <property type="entry name" value="2oxoglutarate_DH_E1"/>
</dbReference>
<dbReference type="InterPro" id="IPR042179">
    <property type="entry name" value="KGD_C_sf"/>
</dbReference>
<dbReference type="EC" id="1.2.4.2" evidence="4"/>
<dbReference type="AlphaFoldDB" id="A0A1V9FUQ5"/>
<comment type="function">
    <text evidence="2">E1 component of the 2-oxoglutarate dehydrogenase (OGDH) complex which catalyzes the decarboxylation of 2-oxoglutarate, the first step in the conversion of 2-oxoglutarate to succinyl-CoA and CO(2).</text>
</comment>
<gene>
    <name evidence="8" type="ORF">A3860_29345</name>
</gene>
<feature type="domain" description="Transketolase-like pyrimidine-binding" evidence="7">
    <location>
        <begin position="582"/>
        <end position="775"/>
    </location>
</feature>
<dbReference type="Pfam" id="PF16078">
    <property type="entry name" value="2-oxogl_dehyd_N"/>
    <property type="match status" value="1"/>
</dbReference>
<dbReference type="InterPro" id="IPR032106">
    <property type="entry name" value="2-oxogl_dehyd_N"/>
</dbReference>
<evidence type="ECO:0000256" key="6">
    <source>
        <dbReference type="ARBA" id="ARBA00023052"/>
    </source>
</evidence>
<dbReference type="NCBIfam" id="NF006914">
    <property type="entry name" value="PRK09404.1"/>
    <property type="match status" value="1"/>
</dbReference>
<accession>A0A1V9FUQ5</accession>
<dbReference type="OrthoDB" id="9759785at2"/>
<dbReference type="Pfam" id="PF00676">
    <property type="entry name" value="E1_dh"/>
    <property type="match status" value="1"/>
</dbReference>
<comment type="caution">
    <text evidence="8">The sequence shown here is derived from an EMBL/GenBank/DDBJ whole genome shotgun (WGS) entry which is preliminary data.</text>
</comment>
<keyword evidence="6" id="KW-0786">Thiamine pyrophosphate</keyword>
<dbReference type="InterPro" id="IPR031717">
    <property type="entry name" value="ODO-1/KGD_C"/>
</dbReference>
<dbReference type="Gene3D" id="1.10.287.1150">
    <property type="entry name" value="TPP helical domain"/>
    <property type="match status" value="1"/>
</dbReference>
<keyword evidence="9" id="KW-1185">Reference proteome</keyword>
<evidence type="ECO:0000256" key="3">
    <source>
        <dbReference type="ARBA" id="ARBA00006936"/>
    </source>
</evidence>
<dbReference type="Pfam" id="PF02779">
    <property type="entry name" value="Transket_pyr"/>
    <property type="match status" value="1"/>
</dbReference>
<evidence type="ECO:0000313" key="8">
    <source>
        <dbReference type="EMBL" id="OQP62060.1"/>
    </source>
</evidence>
<dbReference type="GO" id="GO:0004591">
    <property type="term" value="F:oxoglutarate dehydrogenase (succinyl-transferring) activity"/>
    <property type="evidence" value="ECO:0007669"/>
    <property type="project" value="UniProtKB-EC"/>
</dbReference>
<dbReference type="GO" id="GO:0030976">
    <property type="term" value="F:thiamine pyrophosphate binding"/>
    <property type="evidence" value="ECO:0007669"/>
    <property type="project" value="InterPro"/>
</dbReference>
<dbReference type="GO" id="GO:0045252">
    <property type="term" value="C:oxoglutarate dehydrogenase complex"/>
    <property type="evidence" value="ECO:0007669"/>
    <property type="project" value="TreeGrafter"/>
</dbReference>
<sequence>MKDFSYITNSHPAFIENLYQDFLQDPNSVDPDLKKFFEGFDFAVGQGKNGTNGTAVAGETTGATESFDWKKEVGAYRLILGYRNKGHLIAKTNPIRQRKDRGANLDLGFYGFTEADLDKTLHAGNMIGLGTTTLRNILQHMQNTYAAHVGIEFKYISEQKKVDWLTNEMERSFTKPLAINQKKRILDKLNQGVIFEKFLHTKYIGQKRFSLEGGETTIAALDAIITTAANNDVQEVVIGMAHRGRLNVLANIMGKTYEQIFSEFEGTATPDQTMGSGDVKYHKGYGSVVQTADNKEVHLKLLPNPSHLEAVDPVVVGFARAKADVLYKSDFDKILPILIHGDASIAGQGVVYEVLQMSDLDGYYTGGTIHFVINNQIGFTTDFEDARSSDYCTSLAAMIQAPVLHVNGDDAEAVIKCVEIATRYRQEFNSDVFIDMVCYRRHGHNEGDDPKFTQPQLYALIEKHANPREVYTNYLLENGESDAKDLAKEMEKKFWADLQERLDELKQKPLPYYYQQPELDWKNLRKATEEDFDRSPATALSEGDFKKVFDALMKWPADFKPLKKVEKIINDKVKLYNEEGKVDWATGELLAYGSLLLEGKDVRMSGQDVRRGTFSHRHAVLRDENTDKAYSRLSQIPDASGQFRIYNSLLSEYGVLGFEYGYAMANPNSLVLWEAQFGDFCNGAQTMIDQFISAGETKWQRMNGITMLLPHGYEGQGPEHSSARMERFLQMCAENNMVITNITTAANLFHALRRQLAWPFRKPLINFSPKANLRHVGSYSPAQEFLSGGFKEVIDDTYADDANRVRKVLFCTGKVYFDLAERQQKENKKDTAIVRLEQLYPLPVKQLEELYRKYSKATWFWVQEEPLNMGAASFLQMNLKSINYGVISRQPSAATATGYAKVHAQEQAEIIDTAFSI</sequence>
<evidence type="ECO:0000256" key="2">
    <source>
        <dbReference type="ARBA" id="ARBA00003906"/>
    </source>
</evidence>
<dbReference type="Gene3D" id="3.40.50.12470">
    <property type="match status" value="1"/>
</dbReference>
<evidence type="ECO:0000256" key="4">
    <source>
        <dbReference type="ARBA" id="ARBA00012280"/>
    </source>
</evidence>
<evidence type="ECO:0000313" key="9">
    <source>
        <dbReference type="Proteomes" id="UP000192796"/>
    </source>
</evidence>
<dbReference type="GO" id="GO:0006099">
    <property type="term" value="P:tricarboxylic acid cycle"/>
    <property type="evidence" value="ECO:0007669"/>
    <property type="project" value="TreeGrafter"/>
</dbReference>
<dbReference type="InterPro" id="IPR029061">
    <property type="entry name" value="THDP-binding"/>
</dbReference>
<keyword evidence="5" id="KW-0560">Oxidoreductase</keyword>
<dbReference type="NCBIfam" id="TIGR00239">
    <property type="entry name" value="2oxo_dh_E1"/>
    <property type="match status" value="1"/>
</dbReference>
<organism evidence="8 9">
    <name type="scientific">Niastella vici</name>
    <dbReference type="NCBI Taxonomy" id="1703345"/>
    <lineage>
        <taxon>Bacteria</taxon>
        <taxon>Pseudomonadati</taxon>
        <taxon>Bacteroidota</taxon>
        <taxon>Chitinophagia</taxon>
        <taxon>Chitinophagales</taxon>
        <taxon>Chitinophagaceae</taxon>
        <taxon>Niastella</taxon>
    </lineage>
</organism>
<dbReference type="Pfam" id="PF16870">
    <property type="entry name" value="OxoGdeHyase_C"/>
    <property type="match status" value="1"/>
</dbReference>
<dbReference type="Gene3D" id="3.40.50.11610">
    <property type="entry name" value="Multifunctional 2-oxoglutarate metabolism enzyme, C-terminal domain"/>
    <property type="match status" value="1"/>
</dbReference>
<dbReference type="NCBIfam" id="NF008907">
    <property type="entry name" value="PRK12270.1"/>
    <property type="match status" value="1"/>
</dbReference>
<dbReference type="SUPFAM" id="SSF52518">
    <property type="entry name" value="Thiamin diphosphate-binding fold (THDP-binding)"/>
    <property type="match status" value="2"/>
</dbReference>
<evidence type="ECO:0000259" key="7">
    <source>
        <dbReference type="SMART" id="SM00861"/>
    </source>
</evidence>
<dbReference type="PANTHER" id="PTHR23152:SF4">
    <property type="entry name" value="2-OXOADIPATE DEHYDROGENASE COMPLEX COMPONENT E1"/>
    <property type="match status" value="1"/>
</dbReference>
<evidence type="ECO:0000256" key="1">
    <source>
        <dbReference type="ARBA" id="ARBA00001964"/>
    </source>
</evidence>
<protein>
    <recommendedName>
        <fullName evidence="4">oxoglutarate dehydrogenase (succinyl-transferring)</fullName>
        <ecNumber evidence="4">1.2.4.2</ecNumber>
    </recommendedName>
</protein>
<dbReference type="Proteomes" id="UP000192796">
    <property type="component" value="Unassembled WGS sequence"/>
</dbReference>
<reference evidence="8 9" key="1">
    <citation type="submission" date="2016-03" db="EMBL/GenBank/DDBJ databases">
        <title>Niastella vici sp. nov., isolated from farmland soil.</title>
        <authorList>
            <person name="Chen L."/>
            <person name="Wang D."/>
            <person name="Yang S."/>
            <person name="Wang G."/>
        </authorList>
    </citation>
    <scope>NUCLEOTIDE SEQUENCE [LARGE SCALE GENOMIC DNA]</scope>
    <source>
        <strain evidence="8 9">DJ57</strain>
    </source>
</reference>
<dbReference type="CDD" id="cd02016">
    <property type="entry name" value="TPP_E1_OGDC_like"/>
    <property type="match status" value="1"/>
</dbReference>
<dbReference type="GO" id="GO:0005829">
    <property type="term" value="C:cytosol"/>
    <property type="evidence" value="ECO:0007669"/>
    <property type="project" value="TreeGrafter"/>
</dbReference>
<dbReference type="EMBL" id="LVYD01000052">
    <property type="protein sequence ID" value="OQP62060.1"/>
    <property type="molecule type" value="Genomic_DNA"/>
</dbReference>
<dbReference type="SMART" id="SM00861">
    <property type="entry name" value="Transket_pyr"/>
    <property type="match status" value="1"/>
</dbReference>
<dbReference type="InterPro" id="IPR005475">
    <property type="entry name" value="Transketolase-like_Pyr-bd"/>
</dbReference>
<dbReference type="Gene3D" id="3.40.50.970">
    <property type="match status" value="1"/>
</dbReference>
<name>A0A1V9FUQ5_9BACT</name>
<dbReference type="PIRSF" id="PIRSF000157">
    <property type="entry name" value="Oxoglu_dh_E1"/>
    <property type="match status" value="1"/>
</dbReference>
<dbReference type="RefSeq" id="WP_081149596.1">
    <property type="nucleotide sequence ID" value="NZ_LVYD01000052.1"/>
</dbReference>
<comment type="similarity">
    <text evidence="3">Belongs to the alpha-ketoglutarate dehydrogenase family.</text>
</comment>
<evidence type="ECO:0000256" key="5">
    <source>
        <dbReference type="ARBA" id="ARBA00023002"/>
    </source>
</evidence>
<proteinExistence type="inferred from homology"/>
<dbReference type="STRING" id="1703345.A3860_29345"/>